<feature type="compositionally biased region" description="Polar residues" evidence="4">
    <location>
        <begin position="11"/>
        <end position="26"/>
    </location>
</feature>
<protein>
    <submittedName>
        <fullName evidence="5">T-complex-associated-testis-expressed 1</fullName>
    </submittedName>
</protein>
<sequence>PFSKHPLSHQGVVSSGTRSVPFSPSKGQRKMRRIIAENPNWSLVVVPSLSSMCLQSIVNNFEEKQIFEQLTPGQRDFIQEGLSPTLPLRVTANLIPDGVYWKRCCERRWDLCDVSRYGHSWRRMFFERHLENLIELFIPEVTEPKAVLDVLPFCKSYVRRLNVSQLLPPIKEPQGEKDGEENDLDLAIDSEHDEACAHHFDFGLVLRELTHLEELALVYRVKECGMNFEWKMFEMTKRDCESLAKALNVTFLQLFRLHQSNVEDKKCRLLVKHLLDHPSLRELDLSHNLIGNGGARAIGKLLARSKLEVLNVCDNKIGELGAKAIARALSRNSTLSSLNLRLNLVRDEGGAAIGEALRSNTTLHHLNLGGNDMTWRAASALSDVLIENKTLRSINLSCNNLGKVGGKALAEAMSHNTTLTELNVLLTEVDEQNASFVSEVVCANQRSEHKKQRKTGSIKYP</sequence>
<name>A0A3Q3B633_KRYMA</name>
<dbReference type="Pfam" id="PF13516">
    <property type="entry name" value="LRR_6"/>
    <property type="match status" value="5"/>
</dbReference>
<reference evidence="5" key="1">
    <citation type="submission" date="2025-08" db="UniProtKB">
        <authorList>
            <consortium name="Ensembl"/>
        </authorList>
    </citation>
    <scope>IDENTIFICATION</scope>
</reference>
<dbReference type="PANTHER" id="PTHR24107:SF27">
    <property type="entry name" value="DYNEIN REGULATORY COMPLEX SUBUNIT 5"/>
    <property type="match status" value="1"/>
</dbReference>
<dbReference type="STRING" id="37003.ENSKMAP00000025023"/>
<feature type="region of interest" description="Disordered" evidence="4">
    <location>
        <begin position="1"/>
        <end position="26"/>
    </location>
</feature>
<evidence type="ECO:0000256" key="3">
    <source>
        <dbReference type="ARBA" id="ARBA00023212"/>
    </source>
</evidence>
<proteinExistence type="predicted"/>
<evidence type="ECO:0000256" key="4">
    <source>
        <dbReference type="SAM" id="MobiDB-lite"/>
    </source>
</evidence>
<keyword evidence="6" id="KW-1185">Reference proteome</keyword>
<dbReference type="Gene3D" id="3.80.10.10">
    <property type="entry name" value="Ribonuclease Inhibitor"/>
    <property type="match status" value="2"/>
</dbReference>
<dbReference type="Proteomes" id="UP000264800">
    <property type="component" value="Unplaced"/>
</dbReference>
<reference evidence="5" key="2">
    <citation type="submission" date="2025-09" db="UniProtKB">
        <authorList>
            <consortium name="Ensembl"/>
        </authorList>
    </citation>
    <scope>IDENTIFICATION</scope>
</reference>
<accession>A0A3Q3B633</accession>
<keyword evidence="3" id="KW-0206">Cytoskeleton</keyword>
<dbReference type="Ensembl" id="ENSKMAT00000025339.1">
    <property type="protein sequence ID" value="ENSKMAP00000025023.1"/>
    <property type="gene ID" value="ENSKMAG00000018521.1"/>
</dbReference>
<dbReference type="SMART" id="SM00368">
    <property type="entry name" value="LRR_RI"/>
    <property type="match status" value="5"/>
</dbReference>
<dbReference type="AlphaFoldDB" id="A0A3Q3B633"/>
<evidence type="ECO:0000256" key="1">
    <source>
        <dbReference type="ARBA" id="ARBA00004245"/>
    </source>
</evidence>
<dbReference type="PANTHER" id="PTHR24107">
    <property type="entry name" value="YNEIN REGULATORY COMPLEX SUBUNIT 5"/>
    <property type="match status" value="1"/>
</dbReference>
<dbReference type="GeneTree" id="ENSGT00940000159341"/>
<dbReference type="InterPro" id="IPR001611">
    <property type="entry name" value="Leu-rich_rpt"/>
</dbReference>
<keyword evidence="2" id="KW-0963">Cytoplasm</keyword>
<comment type="subcellular location">
    <subcellularLocation>
        <location evidence="1">Cytoplasm</location>
        <location evidence="1">Cytoskeleton</location>
    </subcellularLocation>
</comment>
<dbReference type="InterPro" id="IPR052410">
    <property type="entry name" value="DRC5"/>
</dbReference>
<organism evidence="5 6">
    <name type="scientific">Kryptolebias marmoratus</name>
    <name type="common">Mangrove killifish</name>
    <name type="synonym">Rivulus marmoratus</name>
    <dbReference type="NCBI Taxonomy" id="37003"/>
    <lineage>
        <taxon>Eukaryota</taxon>
        <taxon>Metazoa</taxon>
        <taxon>Chordata</taxon>
        <taxon>Craniata</taxon>
        <taxon>Vertebrata</taxon>
        <taxon>Euteleostomi</taxon>
        <taxon>Actinopterygii</taxon>
        <taxon>Neopterygii</taxon>
        <taxon>Teleostei</taxon>
        <taxon>Neoteleostei</taxon>
        <taxon>Acanthomorphata</taxon>
        <taxon>Ovalentaria</taxon>
        <taxon>Atherinomorphae</taxon>
        <taxon>Cyprinodontiformes</taxon>
        <taxon>Rivulidae</taxon>
        <taxon>Kryptolebias</taxon>
    </lineage>
</organism>
<dbReference type="InterPro" id="IPR032675">
    <property type="entry name" value="LRR_dom_sf"/>
</dbReference>
<evidence type="ECO:0000256" key="2">
    <source>
        <dbReference type="ARBA" id="ARBA00022490"/>
    </source>
</evidence>
<dbReference type="SUPFAM" id="SSF52047">
    <property type="entry name" value="RNI-like"/>
    <property type="match status" value="1"/>
</dbReference>
<evidence type="ECO:0000313" key="5">
    <source>
        <dbReference type="Ensembl" id="ENSKMAP00000025023.1"/>
    </source>
</evidence>
<dbReference type="GO" id="GO:0005856">
    <property type="term" value="C:cytoskeleton"/>
    <property type="evidence" value="ECO:0007669"/>
    <property type="project" value="UniProtKB-SubCell"/>
</dbReference>
<evidence type="ECO:0000313" key="6">
    <source>
        <dbReference type="Proteomes" id="UP000264800"/>
    </source>
</evidence>